<dbReference type="EMBL" id="QSRJ01000002">
    <property type="protein sequence ID" value="RGL11591.1"/>
    <property type="molecule type" value="Genomic_DNA"/>
</dbReference>
<feature type="transmembrane region" description="Helical" evidence="1">
    <location>
        <begin position="236"/>
        <end position="259"/>
    </location>
</feature>
<feature type="transmembrane region" description="Helical" evidence="1">
    <location>
        <begin position="100"/>
        <end position="119"/>
    </location>
</feature>
<feature type="transmembrane region" description="Helical" evidence="1">
    <location>
        <begin position="203"/>
        <end position="229"/>
    </location>
</feature>
<organism evidence="2 3">
    <name type="scientific">Collinsella tanakaei</name>
    <dbReference type="NCBI Taxonomy" id="626935"/>
    <lineage>
        <taxon>Bacteria</taxon>
        <taxon>Bacillati</taxon>
        <taxon>Actinomycetota</taxon>
        <taxon>Coriobacteriia</taxon>
        <taxon>Coriobacteriales</taxon>
        <taxon>Coriobacteriaceae</taxon>
        <taxon>Collinsella</taxon>
    </lineage>
</organism>
<evidence type="ECO:0000256" key="1">
    <source>
        <dbReference type="SAM" id="Phobius"/>
    </source>
</evidence>
<reference evidence="2 3" key="1">
    <citation type="submission" date="2018-08" db="EMBL/GenBank/DDBJ databases">
        <title>A genome reference for cultivated species of the human gut microbiota.</title>
        <authorList>
            <person name="Zou Y."/>
            <person name="Xue W."/>
            <person name="Luo G."/>
        </authorList>
    </citation>
    <scope>NUCLEOTIDE SEQUENCE [LARGE SCALE GENOMIC DNA]</scope>
    <source>
        <strain evidence="2 3">TF08-14</strain>
    </source>
</reference>
<comment type="caution">
    <text evidence="2">The sequence shown here is derived from an EMBL/GenBank/DDBJ whole genome shotgun (WGS) entry which is preliminary data.</text>
</comment>
<proteinExistence type="predicted"/>
<name>A0A3E4QWW5_9ACTN</name>
<accession>A0A3E4QWW5</accession>
<keyword evidence="1" id="KW-1133">Transmembrane helix</keyword>
<keyword evidence="1" id="KW-0472">Membrane</keyword>
<evidence type="ECO:0000313" key="2">
    <source>
        <dbReference type="EMBL" id="RGL11591.1"/>
    </source>
</evidence>
<keyword evidence="1" id="KW-0812">Transmembrane</keyword>
<evidence type="ECO:0000313" key="3">
    <source>
        <dbReference type="Proteomes" id="UP000260943"/>
    </source>
</evidence>
<feature type="transmembrane region" description="Helical" evidence="1">
    <location>
        <begin position="284"/>
        <end position="306"/>
    </location>
</feature>
<protein>
    <submittedName>
        <fullName evidence="2">Uncharacterized protein</fullName>
    </submittedName>
</protein>
<feature type="transmembrane region" description="Helical" evidence="1">
    <location>
        <begin position="140"/>
        <end position="169"/>
    </location>
</feature>
<gene>
    <name evidence="2" type="ORF">DXC81_02015</name>
</gene>
<sequence>MRPVQTGRVKAGRLSSRGAFARLFGAELRRMLHSPWFIGTVAVAVALVAASAVLDYLSYSEWYGYARVALDRGEFYKSYGMQSRLAPMYWVGTDGKPFSALLYFLLPMLCLLPGAGTLVEDRGSGFQSHALSRVADGAYYCAKALACFVSGALIALIPLLLAIVFASLVGPWGTPDPNEVFAFGIPITLDTPFRSLFFTQPGMYLLCWSGTAALLCGLWSIAVLAVSLYAKSPVRLFIGSVLAQLLINYMSLSVNNMFFMGSNKTLDMFTVLHPLGYVSTSPSMTAIAVLIAIYSLIGILVPIISFKRRCYL</sequence>
<feature type="transmembrane region" description="Helical" evidence="1">
    <location>
        <begin position="36"/>
        <end position="54"/>
    </location>
</feature>
<dbReference type="AlphaFoldDB" id="A0A3E4QWW5"/>
<dbReference type="Proteomes" id="UP000260943">
    <property type="component" value="Unassembled WGS sequence"/>
</dbReference>